<evidence type="ECO:0000256" key="1">
    <source>
        <dbReference type="ARBA" id="ARBA00022448"/>
    </source>
</evidence>
<name>A0A127K7W5_9RHOO</name>
<keyword evidence="8" id="KW-1185">Reference proteome</keyword>
<dbReference type="Pfam" id="PF00127">
    <property type="entry name" value="Copper-bind"/>
    <property type="match status" value="1"/>
</dbReference>
<evidence type="ECO:0000256" key="5">
    <source>
        <dbReference type="RuleBase" id="RU363017"/>
    </source>
</evidence>
<keyword evidence="5" id="KW-0732">Signal</keyword>
<keyword evidence="2 5" id="KW-0479">Metal-binding</keyword>
<dbReference type="Proteomes" id="UP000036902">
    <property type="component" value="Chromosome"/>
</dbReference>
<evidence type="ECO:0000313" key="8">
    <source>
        <dbReference type="Proteomes" id="UP000036902"/>
    </source>
</evidence>
<keyword evidence="4 5" id="KW-0186">Copper</keyword>
<dbReference type="STRING" id="1134435.AC731_014515"/>
<dbReference type="InterPro" id="IPR050845">
    <property type="entry name" value="Cu-binding_ET"/>
</dbReference>
<dbReference type="SUPFAM" id="SSF49503">
    <property type="entry name" value="Cupredoxins"/>
    <property type="match status" value="1"/>
</dbReference>
<dbReference type="KEGG" id="thu:AC731_014515"/>
<feature type="signal peptide" evidence="5">
    <location>
        <begin position="1"/>
        <end position="18"/>
    </location>
</feature>
<dbReference type="GO" id="GO:0009055">
    <property type="term" value="F:electron transfer activity"/>
    <property type="evidence" value="ECO:0007669"/>
    <property type="project" value="InterPro"/>
</dbReference>
<organism evidence="7 8">
    <name type="scientific">Thauera humireducens</name>
    <dbReference type="NCBI Taxonomy" id="1134435"/>
    <lineage>
        <taxon>Bacteria</taxon>
        <taxon>Pseudomonadati</taxon>
        <taxon>Pseudomonadota</taxon>
        <taxon>Betaproteobacteria</taxon>
        <taxon>Rhodocyclales</taxon>
        <taxon>Zoogloeaceae</taxon>
        <taxon>Thauera</taxon>
    </lineage>
</organism>
<feature type="chain" id="PRO_5007746961" description="Azurin" evidence="5">
    <location>
        <begin position="19"/>
        <end position="147"/>
    </location>
</feature>
<keyword evidence="5" id="KW-0574">Periplasm</keyword>
<dbReference type="Gene3D" id="2.60.40.420">
    <property type="entry name" value="Cupredoxins - blue copper proteins"/>
    <property type="match status" value="1"/>
</dbReference>
<feature type="domain" description="Blue (type 1) copper" evidence="6">
    <location>
        <begin position="20"/>
        <end position="146"/>
    </location>
</feature>
<keyword evidence="3 5" id="KW-0249">Electron transport</keyword>
<gene>
    <name evidence="7" type="ORF">AC731_014515</name>
</gene>
<evidence type="ECO:0000256" key="3">
    <source>
        <dbReference type="ARBA" id="ARBA00022982"/>
    </source>
</evidence>
<protein>
    <recommendedName>
        <fullName evidence="5">Azurin</fullName>
    </recommendedName>
</protein>
<sequence length="147" mass="15664">MRLKLLLPLLLAPVVAQAQTCETTVGSADTMTFDVRSITVPSSCETFTVHFQHRGRMPKTGMGHNWVLARSADVESIAKAGVAAGAENNFIAKGDARVIAATPLLGGGESASVSFQVSALGKDEKYTYFCSFPGHWSMMRGSLKLEG</sequence>
<dbReference type="InterPro" id="IPR000923">
    <property type="entry name" value="BlueCu_1"/>
</dbReference>
<dbReference type="InterPro" id="IPR014068">
    <property type="entry name" value="Azurin"/>
</dbReference>
<evidence type="ECO:0000256" key="4">
    <source>
        <dbReference type="ARBA" id="ARBA00023008"/>
    </source>
</evidence>
<dbReference type="EMBL" id="CP014646">
    <property type="protein sequence ID" value="AMO38043.1"/>
    <property type="molecule type" value="Genomic_DNA"/>
</dbReference>
<accession>A0A127K7W5</accession>
<dbReference type="GO" id="GO:0042597">
    <property type="term" value="C:periplasmic space"/>
    <property type="evidence" value="ECO:0007669"/>
    <property type="project" value="UniProtKB-SubCell"/>
</dbReference>
<comment type="subcellular location">
    <subcellularLocation>
        <location evidence="5">Periplasm</location>
    </subcellularLocation>
</comment>
<keyword evidence="1 5" id="KW-0813">Transport</keyword>
<reference evidence="8" key="1">
    <citation type="submission" date="2016-03" db="EMBL/GenBank/DDBJ databases">
        <authorList>
            <person name="Ma C."/>
            <person name="Zhou S."/>
            <person name="Yang G."/>
        </authorList>
    </citation>
    <scope>NUCLEOTIDE SEQUENCE [LARGE SCALE GENOMIC DNA]</scope>
    <source>
        <strain evidence="8">SgZ-1</strain>
    </source>
</reference>
<comment type="function">
    <text evidence="5">Transfers electrons from cytochrome c551 to cytochrome oxidase.</text>
</comment>
<dbReference type="AlphaFoldDB" id="A0A127K7W5"/>
<dbReference type="InterPro" id="IPR008972">
    <property type="entry name" value="Cupredoxin"/>
</dbReference>
<evidence type="ECO:0000313" key="7">
    <source>
        <dbReference type="EMBL" id="AMO38043.1"/>
    </source>
</evidence>
<dbReference type="CDD" id="cd13922">
    <property type="entry name" value="Azurin"/>
    <property type="match status" value="1"/>
</dbReference>
<dbReference type="PANTHER" id="PTHR38439:SF2">
    <property type="entry name" value="OUTER MEMBRANE PROTEIN H.8"/>
    <property type="match status" value="1"/>
</dbReference>
<dbReference type="PANTHER" id="PTHR38439">
    <property type="entry name" value="AURACYANIN-B"/>
    <property type="match status" value="1"/>
</dbReference>
<proteinExistence type="predicted"/>
<evidence type="ECO:0000259" key="6">
    <source>
        <dbReference type="Pfam" id="PF00127"/>
    </source>
</evidence>
<dbReference type="GO" id="GO:0005507">
    <property type="term" value="F:copper ion binding"/>
    <property type="evidence" value="ECO:0007669"/>
    <property type="project" value="UniProtKB-UniRule"/>
</dbReference>
<dbReference type="NCBIfam" id="TIGR02695">
    <property type="entry name" value="azurin"/>
    <property type="match status" value="1"/>
</dbReference>
<evidence type="ECO:0000256" key="2">
    <source>
        <dbReference type="ARBA" id="ARBA00022723"/>
    </source>
</evidence>
<dbReference type="RefSeq" id="WP_048707104.1">
    <property type="nucleotide sequence ID" value="NZ_CP014646.1"/>
</dbReference>